<dbReference type="InterPro" id="IPR039261">
    <property type="entry name" value="FNR_nucleotide-bd"/>
</dbReference>
<dbReference type="OrthoDB" id="9806195at2"/>
<dbReference type="PROSITE" id="PS51384">
    <property type="entry name" value="FAD_FR"/>
    <property type="match status" value="1"/>
</dbReference>
<dbReference type="InterPro" id="IPR001041">
    <property type="entry name" value="2Fe-2S_ferredoxin-type"/>
</dbReference>
<dbReference type="InterPro" id="IPR006058">
    <property type="entry name" value="2Fe2S_fd_BS"/>
</dbReference>
<dbReference type="Pfam" id="PF00111">
    <property type="entry name" value="Fer2"/>
    <property type="match status" value="1"/>
</dbReference>
<dbReference type="Pfam" id="PF00970">
    <property type="entry name" value="FAD_binding_6"/>
    <property type="match status" value="1"/>
</dbReference>
<dbReference type="InterPro" id="IPR001433">
    <property type="entry name" value="OxRdtase_FAD/NAD-bd"/>
</dbReference>
<keyword evidence="5" id="KW-1185">Reference proteome</keyword>
<dbReference type="InterPro" id="IPR012675">
    <property type="entry name" value="Beta-grasp_dom_sf"/>
</dbReference>
<organism evidence="4 5">
    <name type="scientific">Thioalkalivibrio denitrificans</name>
    <dbReference type="NCBI Taxonomy" id="108003"/>
    <lineage>
        <taxon>Bacteria</taxon>
        <taxon>Pseudomonadati</taxon>
        <taxon>Pseudomonadota</taxon>
        <taxon>Gammaproteobacteria</taxon>
        <taxon>Chromatiales</taxon>
        <taxon>Ectothiorhodospiraceae</taxon>
        <taxon>Thioalkalivibrio</taxon>
    </lineage>
</organism>
<dbReference type="AlphaFoldDB" id="A0A1V3NIW2"/>
<gene>
    <name evidence="4" type="ORF">B1C78_07430</name>
</gene>
<dbReference type="InterPro" id="IPR001709">
    <property type="entry name" value="Flavoprot_Pyr_Nucl_cyt_Rdtase"/>
</dbReference>
<dbReference type="PANTHER" id="PTHR47354">
    <property type="entry name" value="NADH OXIDOREDUCTASE HCR"/>
    <property type="match status" value="1"/>
</dbReference>
<dbReference type="SUPFAM" id="SSF54292">
    <property type="entry name" value="2Fe-2S ferredoxin-like"/>
    <property type="match status" value="1"/>
</dbReference>
<dbReference type="PROSITE" id="PS00197">
    <property type="entry name" value="2FE2S_FER_1"/>
    <property type="match status" value="1"/>
</dbReference>
<dbReference type="Proteomes" id="UP000189462">
    <property type="component" value="Unassembled WGS sequence"/>
</dbReference>
<evidence type="ECO:0000313" key="5">
    <source>
        <dbReference type="Proteomes" id="UP000189462"/>
    </source>
</evidence>
<dbReference type="Pfam" id="PF00175">
    <property type="entry name" value="NAD_binding_1"/>
    <property type="match status" value="1"/>
</dbReference>
<reference evidence="4 5" key="1">
    <citation type="submission" date="2017-02" db="EMBL/GenBank/DDBJ databases">
        <title>Genomic diversity within the haloalkaliphilic genus Thioalkalivibrio.</title>
        <authorList>
            <person name="Ahn A.-C."/>
            <person name="Meier-Kolthoff J."/>
            <person name="Overmars L."/>
            <person name="Richter M."/>
            <person name="Woyke T."/>
            <person name="Sorokin D.Y."/>
            <person name="Muyzer G."/>
        </authorList>
    </citation>
    <scope>NUCLEOTIDE SEQUENCE [LARGE SCALE GENOMIC DNA]</scope>
    <source>
        <strain evidence="4 5">ALJD</strain>
    </source>
</reference>
<name>A0A1V3NIW2_9GAMM</name>
<dbReference type="STRING" id="108003.B1C78_07430"/>
<dbReference type="InterPro" id="IPR050415">
    <property type="entry name" value="MRET"/>
</dbReference>
<dbReference type="PRINTS" id="PR00371">
    <property type="entry name" value="FPNCR"/>
</dbReference>
<evidence type="ECO:0000259" key="2">
    <source>
        <dbReference type="PROSITE" id="PS51085"/>
    </source>
</evidence>
<dbReference type="InterPro" id="IPR017938">
    <property type="entry name" value="Riboflavin_synthase-like_b-brl"/>
</dbReference>
<accession>A0A1V3NIW2</accession>
<feature type="domain" description="FAD-binding FR-type" evidence="3">
    <location>
        <begin position="100"/>
        <end position="200"/>
    </location>
</feature>
<dbReference type="GO" id="GO:0016491">
    <property type="term" value="F:oxidoreductase activity"/>
    <property type="evidence" value="ECO:0007669"/>
    <property type="project" value="InterPro"/>
</dbReference>
<dbReference type="InterPro" id="IPR036010">
    <property type="entry name" value="2Fe-2S_ferredoxin-like_sf"/>
</dbReference>
<feature type="domain" description="2Fe-2S ferredoxin-type" evidence="2">
    <location>
        <begin position="3"/>
        <end position="93"/>
    </location>
</feature>
<comment type="cofactor">
    <cofactor evidence="1">
        <name>[2Fe-2S] cluster</name>
        <dbReference type="ChEBI" id="CHEBI:190135"/>
    </cofactor>
</comment>
<dbReference type="RefSeq" id="WP_077278519.1">
    <property type="nucleotide sequence ID" value="NZ_MVBK01000041.1"/>
</dbReference>
<dbReference type="CDD" id="cd06189">
    <property type="entry name" value="flavin_oxioreductase"/>
    <property type="match status" value="1"/>
</dbReference>
<dbReference type="SUPFAM" id="SSF52343">
    <property type="entry name" value="Ferredoxin reductase-like, C-terminal NADP-linked domain"/>
    <property type="match status" value="1"/>
</dbReference>
<dbReference type="CDD" id="cd00207">
    <property type="entry name" value="fer2"/>
    <property type="match status" value="1"/>
</dbReference>
<evidence type="ECO:0000259" key="3">
    <source>
        <dbReference type="PROSITE" id="PS51384"/>
    </source>
</evidence>
<evidence type="ECO:0000256" key="1">
    <source>
        <dbReference type="ARBA" id="ARBA00034078"/>
    </source>
</evidence>
<protein>
    <submittedName>
        <fullName evidence="4">CDP-6-deoxy-delta-3,4-glucoseen reductase</fullName>
    </submittedName>
</protein>
<dbReference type="Gene3D" id="3.40.50.80">
    <property type="entry name" value="Nucleotide-binding domain of ferredoxin-NADP reductase (FNR) module"/>
    <property type="match status" value="1"/>
</dbReference>
<dbReference type="EMBL" id="MVBK01000041">
    <property type="protein sequence ID" value="OOG25047.1"/>
    <property type="molecule type" value="Genomic_DNA"/>
</dbReference>
<dbReference type="Gene3D" id="2.40.30.10">
    <property type="entry name" value="Translation factors"/>
    <property type="match status" value="1"/>
</dbReference>
<dbReference type="GO" id="GO:0051537">
    <property type="term" value="F:2 iron, 2 sulfur cluster binding"/>
    <property type="evidence" value="ECO:0007669"/>
    <property type="project" value="InterPro"/>
</dbReference>
<comment type="caution">
    <text evidence="4">The sequence shown here is derived from an EMBL/GenBank/DDBJ whole genome shotgun (WGS) entry which is preliminary data.</text>
</comment>
<proteinExistence type="predicted"/>
<dbReference type="PROSITE" id="PS51085">
    <property type="entry name" value="2FE2S_FER_2"/>
    <property type="match status" value="1"/>
</dbReference>
<dbReference type="Gene3D" id="3.10.20.30">
    <property type="match status" value="1"/>
</dbReference>
<dbReference type="PRINTS" id="PR00410">
    <property type="entry name" value="PHEHYDRXLASE"/>
</dbReference>
<sequence>MSFRITLQPSGHEFTAEDDETVLEAGLRQGFALPYGCRNGACGSCLGRLLNGEVDYGPERPPALSEAHEADGKALFCQAVAMTDLEIEVREIGAARDILVKTLPCRVVKLERLNHDVMEMHLKLPATERLQFLAGQYIDILLRDGRHRSYSLANAPHRDEFLELHVRRVPGGAFSGQVFGDMKEKALLRLEGPLGTFFLREDSPRPILLMAGGTGFAPLKAMLEHAFETGLARPMHLFWGVRALRDLYMDALPREWAAEHDHFRYTPVLSEPLPDDAWKGETGYVHEALLRAYPDLSGQDVYMAGPPPMIQAARAAFMAAGLPEDQLFHDSFDYAAR</sequence>
<evidence type="ECO:0000313" key="4">
    <source>
        <dbReference type="EMBL" id="OOG25047.1"/>
    </source>
</evidence>
<dbReference type="InterPro" id="IPR008333">
    <property type="entry name" value="Cbr1-like_FAD-bd_dom"/>
</dbReference>
<dbReference type="PANTHER" id="PTHR47354:SF5">
    <property type="entry name" value="PROTEIN RFBI"/>
    <property type="match status" value="1"/>
</dbReference>
<dbReference type="SUPFAM" id="SSF63380">
    <property type="entry name" value="Riboflavin synthase domain-like"/>
    <property type="match status" value="1"/>
</dbReference>
<dbReference type="InterPro" id="IPR017927">
    <property type="entry name" value="FAD-bd_FR_type"/>
</dbReference>